<keyword evidence="6" id="KW-0256">Endoplasmic reticulum</keyword>
<dbReference type="eggNOG" id="KOG4490">
    <property type="taxonomic scope" value="Eukaryota"/>
</dbReference>
<dbReference type="PANTHER" id="PTHR13399:SF2">
    <property type="entry name" value="TRANSLOCON-ASSOCIATED PROTEIN SUBUNIT GAMMA"/>
    <property type="match status" value="1"/>
</dbReference>
<keyword evidence="5 10" id="KW-0812">Transmembrane</keyword>
<dbReference type="GO" id="GO:0006614">
    <property type="term" value="P:SRP-dependent cotranslational protein targeting to membrane"/>
    <property type="evidence" value="ECO:0007669"/>
    <property type="project" value="InterPro"/>
</dbReference>
<dbReference type="EMBL" id="CAJFCV020000004">
    <property type="protein sequence ID" value="CAG9116565.1"/>
    <property type="molecule type" value="Genomic_DNA"/>
</dbReference>
<proteinExistence type="inferred from homology"/>
<evidence type="ECO:0000256" key="1">
    <source>
        <dbReference type="ARBA" id="ARBA00002838"/>
    </source>
</evidence>
<keyword evidence="13" id="KW-1185">Reference proteome</keyword>
<dbReference type="PANTHER" id="PTHR13399">
    <property type="entry name" value="TRANSLOCON-ASSOCIATED PROTEIN TRAP , GAMMA SUBUNIT"/>
    <property type="match status" value="1"/>
</dbReference>
<evidence type="ECO:0000313" key="13">
    <source>
        <dbReference type="Proteomes" id="UP000659654"/>
    </source>
</evidence>
<organism evidence="12 14">
    <name type="scientific">Bursaphelenchus xylophilus</name>
    <name type="common">Pinewood nematode worm</name>
    <name type="synonym">Aphelenchoides xylophilus</name>
    <dbReference type="NCBI Taxonomy" id="6326"/>
    <lineage>
        <taxon>Eukaryota</taxon>
        <taxon>Metazoa</taxon>
        <taxon>Ecdysozoa</taxon>
        <taxon>Nematoda</taxon>
        <taxon>Chromadorea</taxon>
        <taxon>Rhabditida</taxon>
        <taxon>Tylenchina</taxon>
        <taxon>Tylenchomorpha</taxon>
        <taxon>Aphelenchoidea</taxon>
        <taxon>Aphelenchoididae</taxon>
        <taxon>Bursaphelenchus</taxon>
    </lineage>
</organism>
<evidence type="ECO:0000313" key="12">
    <source>
        <dbReference type="Proteomes" id="UP000095284"/>
    </source>
</evidence>
<accession>A0A1I7S3Y5</accession>
<dbReference type="Proteomes" id="UP000659654">
    <property type="component" value="Unassembled WGS sequence"/>
</dbReference>
<comment type="similarity">
    <text evidence="3">Belongs to the TRAP-gamma family.</text>
</comment>
<feature type="transmembrane region" description="Helical" evidence="10">
    <location>
        <begin position="57"/>
        <end position="75"/>
    </location>
</feature>
<dbReference type="Pfam" id="PF07074">
    <property type="entry name" value="TRAP-gamma"/>
    <property type="match status" value="1"/>
</dbReference>
<dbReference type="EMBL" id="CAJFDI010000004">
    <property type="protein sequence ID" value="CAD5226974.1"/>
    <property type="molecule type" value="Genomic_DNA"/>
</dbReference>
<protein>
    <recommendedName>
        <fullName evidence="4">Translocon-associated protein subunit gamma</fullName>
    </recommendedName>
    <alternativeName>
        <fullName evidence="9">Signal sequence receptor subunit gamma</fullName>
    </alternativeName>
</protein>
<evidence type="ECO:0000256" key="10">
    <source>
        <dbReference type="SAM" id="Phobius"/>
    </source>
</evidence>
<evidence type="ECO:0000313" key="14">
    <source>
        <dbReference type="WBParaSite" id="BXY_0771700.1"/>
    </source>
</evidence>
<dbReference type="OrthoDB" id="10059529at2759"/>
<feature type="transmembrane region" description="Helical" evidence="10">
    <location>
        <begin position="129"/>
        <end position="152"/>
    </location>
</feature>
<evidence type="ECO:0000256" key="3">
    <source>
        <dbReference type="ARBA" id="ARBA00007990"/>
    </source>
</evidence>
<evidence type="ECO:0000256" key="5">
    <source>
        <dbReference type="ARBA" id="ARBA00022692"/>
    </source>
</evidence>
<reference evidence="14" key="1">
    <citation type="submission" date="2016-11" db="UniProtKB">
        <authorList>
            <consortium name="WormBaseParasite"/>
        </authorList>
    </citation>
    <scope>IDENTIFICATION</scope>
</reference>
<keyword evidence="8 10" id="KW-0472">Membrane</keyword>
<reference evidence="11" key="2">
    <citation type="submission" date="2020-09" db="EMBL/GenBank/DDBJ databases">
        <authorList>
            <person name="Kikuchi T."/>
        </authorList>
    </citation>
    <scope>NUCLEOTIDE SEQUENCE</scope>
    <source>
        <strain evidence="11">Ka4C1</strain>
    </source>
</reference>
<name>A0A1I7S3Y5_BURXY</name>
<dbReference type="WBParaSite" id="BXY_0771700.1">
    <property type="protein sequence ID" value="BXY_0771700.1"/>
    <property type="gene ID" value="BXY_0771700"/>
</dbReference>
<evidence type="ECO:0000256" key="2">
    <source>
        <dbReference type="ARBA" id="ARBA00004477"/>
    </source>
</evidence>
<evidence type="ECO:0000256" key="6">
    <source>
        <dbReference type="ARBA" id="ARBA00022824"/>
    </source>
</evidence>
<comment type="function">
    <text evidence="1">TRAP proteins are part of a complex whose function is to bind calcium to the ER membrane and thereby regulate the retention of ER resident proteins.</text>
</comment>
<dbReference type="Proteomes" id="UP000582659">
    <property type="component" value="Unassembled WGS sequence"/>
</dbReference>
<dbReference type="GO" id="GO:0005789">
    <property type="term" value="C:endoplasmic reticulum membrane"/>
    <property type="evidence" value="ECO:0007669"/>
    <property type="project" value="UniProtKB-SubCell"/>
</dbReference>
<dbReference type="AlphaFoldDB" id="A0A1I7S3Y5"/>
<comment type="subcellular location">
    <subcellularLocation>
        <location evidence="2">Endoplasmic reticulum membrane</location>
        <topology evidence="2">Multi-pass membrane protein</topology>
    </subcellularLocation>
</comment>
<dbReference type="SMR" id="A0A1I7S3Y5"/>
<evidence type="ECO:0000256" key="4">
    <source>
        <dbReference type="ARBA" id="ARBA00022231"/>
    </source>
</evidence>
<gene>
    <name evidence="11" type="ORF">BXYJ_LOCUS9519</name>
</gene>
<evidence type="ECO:0000256" key="7">
    <source>
        <dbReference type="ARBA" id="ARBA00022989"/>
    </source>
</evidence>
<dbReference type="InterPro" id="IPR009779">
    <property type="entry name" value="SSR3"/>
</dbReference>
<sequence length="180" mass="20387">MSTKTKFSKEDELLLQDFSSSISTKTSVVFYVIAFLASLAPLYLFYAIHQMDVADSWFIWGAASVGVSYILAQAYKNVKHVTKHDVVRKRGEAITRDVNKQLAEDKNMSKKEKDERALWKKNEVADAEANHFTIFFNNVVFYASFIFLSFFLLQNANPIFNCLGSMYGAAGIAYLFSTAK</sequence>
<evidence type="ECO:0000256" key="8">
    <source>
        <dbReference type="ARBA" id="ARBA00023136"/>
    </source>
</evidence>
<keyword evidence="7 10" id="KW-1133">Transmembrane helix</keyword>
<evidence type="ECO:0000256" key="9">
    <source>
        <dbReference type="ARBA" id="ARBA00030917"/>
    </source>
</evidence>
<feature type="transmembrane region" description="Helical" evidence="10">
    <location>
        <begin position="28"/>
        <end position="45"/>
    </location>
</feature>
<dbReference type="Proteomes" id="UP000095284">
    <property type="component" value="Unplaced"/>
</dbReference>
<feature type="transmembrane region" description="Helical" evidence="10">
    <location>
        <begin position="158"/>
        <end position="176"/>
    </location>
</feature>
<evidence type="ECO:0000313" key="11">
    <source>
        <dbReference type="EMBL" id="CAD5226974.1"/>
    </source>
</evidence>